<evidence type="ECO:0000313" key="4">
    <source>
        <dbReference type="EMBL" id="MSC33344.1"/>
    </source>
</evidence>
<dbReference type="EMBL" id="WKPJ01000013">
    <property type="protein sequence ID" value="MSA89589.1"/>
    <property type="molecule type" value="Genomic_DNA"/>
</dbReference>
<evidence type="ECO:0000256" key="1">
    <source>
        <dbReference type="SAM" id="Coils"/>
    </source>
</evidence>
<feature type="compositionally biased region" description="Polar residues" evidence="2">
    <location>
        <begin position="305"/>
        <end position="314"/>
    </location>
</feature>
<feature type="coiled-coil region" evidence="1">
    <location>
        <begin position="837"/>
        <end position="905"/>
    </location>
</feature>
<name>A0A6N7S735_9FIRM</name>
<protein>
    <submittedName>
        <fullName evidence="3">TIGR02680 family protein</fullName>
    </submittedName>
</protein>
<evidence type="ECO:0000313" key="5">
    <source>
        <dbReference type="Proteomes" id="UP000433575"/>
    </source>
</evidence>
<evidence type="ECO:0000313" key="6">
    <source>
        <dbReference type="Proteomes" id="UP000480929"/>
    </source>
</evidence>
<dbReference type="RefSeq" id="WP_154238843.1">
    <property type="nucleotide sequence ID" value="NZ_CALJPI010000312.1"/>
</dbReference>
<accession>A0A6N7S735</accession>
<reference evidence="5 6" key="1">
    <citation type="journal article" date="2019" name="Nat. Med.">
        <title>A library of human gut bacterial isolates paired with longitudinal multiomics data enables mechanistic microbiome research.</title>
        <authorList>
            <person name="Poyet M."/>
            <person name="Groussin M."/>
            <person name="Gibbons S.M."/>
            <person name="Avila-Pacheco J."/>
            <person name="Jiang X."/>
            <person name="Kearney S.M."/>
            <person name="Perrotta A.R."/>
            <person name="Berdy B."/>
            <person name="Zhao S."/>
            <person name="Lieberman T.D."/>
            <person name="Swanson P.K."/>
            <person name="Smith M."/>
            <person name="Roesemann S."/>
            <person name="Alexander J.E."/>
            <person name="Rich S.A."/>
            <person name="Livny J."/>
            <person name="Vlamakis H."/>
            <person name="Clish C."/>
            <person name="Bullock K."/>
            <person name="Deik A."/>
            <person name="Scott J."/>
            <person name="Pierce K.A."/>
            <person name="Xavier R.J."/>
            <person name="Alm E.J."/>
        </authorList>
    </citation>
    <scope>NUCLEOTIDE SEQUENCE [LARGE SCALE GENOMIC DNA]</scope>
    <source>
        <strain evidence="3 5">BIOML-A4</strain>
        <strain evidence="4 6">BIOML-A5</strain>
    </source>
</reference>
<sequence length="1337" mass="156587">MLTERWHPSRMGLIDFWYYENQEFEFDHGHLLLRGSNGSGKSVTMQSFIPLLLDGNKNSERLDAFGTRSRKIENYLLEEDSARTDRIGYLWMEFQRENEAIYKTIGMGLHARLNKKTDAWYFVIGDNRRINQDLSLIRNHLALTAQELKNLLGAKCVMNSRSEYMQRVNQELYGFENLEQYGELISLLVQLRSPKLSNSLKPTLLNELLQNSLQPLSEEELRPMSEAIASMDRQKDELDGLIKAQRSAAQVNQVYQQYNRAVLADKLRKALTQQQRLQDLKQQLAQEEADRRQLQEAVQEKTRQMQENQALQRSLSEEKNQIQDSQWVRLIEQQQNHREHLNQLQKDSQHKQEALSRKQNRLQEVKTDVKQFSDRYDQGLRKQQQTLAEMEGIQENLQFEDHLLIVQQLKEEPSAPLNLNATESLIDQRLRLLKEGLATVDERRQKVQLAQQQQDEILRLQDEQAGLQKAADEAEEQYTGIVEEMKSRFYHFSEENTWLKLTESEFAQIVQRLLAYDQERQYYKITQMLTDHYHRQWNVLQGQLSQWTAQQSEHLEQKRQQAAELKQWQTQSEPVWTWDEATDQHHQALKARNIPFCPLYEKLEFQSDCREEDRQRIEESLRRSGILDCILISEADRERCLEAELGQADKLLISQAAVADLPALKLDASILESGGIEQLEAHFECSLATLNLTPTGYQWGSILGISSQRQPQVLIGQAAREAYRQQQIQRCQQVLDEIEAWLLEDQQEVEKALQNLADLEVELQRIPKEDDLSEALHQVQEAEQAMMQQQERIVRAQQRWDQIRMQIGEIDQRIRQVAEQLAIAADEHVFLNKKEGYEEYQKQLHQLQLIQHQLETTSEQQRDAQRQQEELQWDLDEMQADCDQLRSQIHARQQLLEQIEKQLQESHADQLRERLTLILNQLEQLPEIITALSHDLGSMQKDIQNKTAGLVELESELSVQQERCRQYDQVVVRELTSGYLSRELDPQTPWKTMLRQLEKTEGFGRRTDDLQLDLQTQFLNHRIILQDYSPSYRSVLQEEELPDISGRLELLARIQGRRAGFVELVEHIAAAIAEIEQLIQDQERQLFEEIMINTIAKNIRRHIRTSREWVQRMNTAMSAMNTSSALRLSLQWKGRKAETEQELDSRELIALLETDAQILKPQDFERLSSHFRARLAAARKEAEKAENQQSFHQIMQEIMDYRRWFEFAILYQKGDEKKKELTNAAFYSFSGGEKAIAMYVPLFSAVSAKYSMARSDAPQIIALDEAFAGVDENNIDGLFGLIENFRFDYIMNSQVLWGDYPSVKNLRIAELYRPDGAHYVTVMNYQWNGSVRNWVSE</sequence>
<dbReference type="InterPro" id="IPR013496">
    <property type="entry name" value="CHP02680"/>
</dbReference>
<dbReference type="Proteomes" id="UP000480929">
    <property type="component" value="Unassembled WGS sequence"/>
</dbReference>
<feature type="region of interest" description="Disordered" evidence="2">
    <location>
        <begin position="338"/>
        <end position="360"/>
    </location>
</feature>
<feature type="region of interest" description="Disordered" evidence="2">
    <location>
        <begin position="291"/>
        <end position="317"/>
    </location>
</feature>
<evidence type="ECO:0000313" key="3">
    <source>
        <dbReference type="EMBL" id="MSA89589.1"/>
    </source>
</evidence>
<dbReference type="Proteomes" id="UP000433575">
    <property type="component" value="Unassembled WGS sequence"/>
</dbReference>
<dbReference type="NCBIfam" id="TIGR02680">
    <property type="entry name" value="TIGR02680 family protein"/>
    <property type="match status" value="1"/>
</dbReference>
<dbReference type="SUPFAM" id="SSF52540">
    <property type="entry name" value="P-loop containing nucleoside triphosphate hydrolases"/>
    <property type="match status" value="1"/>
</dbReference>
<keyword evidence="1" id="KW-0175">Coiled coil</keyword>
<dbReference type="InterPro" id="IPR027417">
    <property type="entry name" value="P-loop_NTPase"/>
</dbReference>
<keyword evidence="6" id="KW-1185">Reference proteome</keyword>
<feature type="compositionally biased region" description="Basic and acidic residues" evidence="2">
    <location>
        <begin position="291"/>
        <end position="304"/>
    </location>
</feature>
<feature type="coiled-coil region" evidence="1">
    <location>
        <begin position="1168"/>
        <end position="1195"/>
    </location>
</feature>
<dbReference type="Pfam" id="PF13558">
    <property type="entry name" value="SbcC_Walker_B"/>
    <property type="match status" value="1"/>
</dbReference>
<dbReference type="EMBL" id="WKPI01000015">
    <property type="protein sequence ID" value="MSC33344.1"/>
    <property type="molecule type" value="Genomic_DNA"/>
</dbReference>
<comment type="caution">
    <text evidence="3">The sequence shown here is derived from an EMBL/GenBank/DDBJ whole genome shotgun (WGS) entry which is preliminary data.</text>
</comment>
<gene>
    <name evidence="4" type="ORF">GKD88_09450</name>
    <name evidence="3" type="ORF">GKE08_09650</name>
</gene>
<evidence type="ECO:0000256" key="2">
    <source>
        <dbReference type="SAM" id="MobiDB-lite"/>
    </source>
</evidence>
<feature type="coiled-coil region" evidence="1">
    <location>
        <begin position="742"/>
        <end position="799"/>
    </location>
</feature>
<organism evidence="3 5">
    <name type="scientific">Holdemania massiliensis</name>
    <dbReference type="NCBI Taxonomy" id="1468449"/>
    <lineage>
        <taxon>Bacteria</taxon>
        <taxon>Bacillati</taxon>
        <taxon>Bacillota</taxon>
        <taxon>Erysipelotrichia</taxon>
        <taxon>Erysipelotrichales</taxon>
        <taxon>Erysipelotrichaceae</taxon>
        <taxon>Holdemania</taxon>
    </lineage>
</organism>
<dbReference type="OrthoDB" id="9776649at2"/>
<dbReference type="Gene3D" id="3.40.50.300">
    <property type="entry name" value="P-loop containing nucleotide triphosphate hydrolases"/>
    <property type="match status" value="1"/>
</dbReference>
<feature type="coiled-coil region" evidence="1">
    <location>
        <begin position="443"/>
        <end position="477"/>
    </location>
</feature>
<proteinExistence type="predicted"/>